<dbReference type="AlphaFoldDB" id="A0A0F9TNA5"/>
<sequence>MADDHAQPIRATSRDGTHLAYRLVAGRGAGRCVLIHSLAMDGSFWDGVTPLLADHGDVLVYDCRGHGASDKPEGPYSVSLFADDLADLFDHVGWEKVVVCGASMGGCVALAFAERYPRRVDGLGLFDTTAWYGEDAPSAWETRAQKALEGGMGALVDFQKTRWFSDAFRQAHPKSVDGAIAVFLRNDPKAYAATCRMLGAADARAALSGFDFPCRILVGEEDYATPVAMAEAMHAAIPRSELRVIEKARHFTPIERPLEIAEAIGALLSATR</sequence>
<dbReference type="PRINTS" id="PR00111">
    <property type="entry name" value="ABHYDROLASE"/>
</dbReference>
<protein>
    <recommendedName>
        <fullName evidence="1">AB hydrolase-1 domain-containing protein</fullName>
    </recommendedName>
</protein>
<evidence type="ECO:0000313" key="2">
    <source>
        <dbReference type="EMBL" id="KKN82610.1"/>
    </source>
</evidence>
<dbReference type="PANTHER" id="PTHR43433">
    <property type="entry name" value="HYDROLASE, ALPHA/BETA FOLD FAMILY PROTEIN"/>
    <property type="match status" value="1"/>
</dbReference>
<evidence type="ECO:0000259" key="1">
    <source>
        <dbReference type="Pfam" id="PF00561"/>
    </source>
</evidence>
<feature type="domain" description="AB hydrolase-1" evidence="1">
    <location>
        <begin position="33"/>
        <end position="257"/>
    </location>
</feature>
<dbReference type="InterPro" id="IPR050471">
    <property type="entry name" value="AB_hydrolase"/>
</dbReference>
<dbReference type="Pfam" id="PF00561">
    <property type="entry name" value="Abhydrolase_1"/>
    <property type="match status" value="1"/>
</dbReference>
<dbReference type="InterPro" id="IPR029058">
    <property type="entry name" value="AB_hydrolase_fold"/>
</dbReference>
<accession>A0A0F9TNA5</accession>
<dbReference type="EMBL" id="LAZR01000198">
    <property type="protein sequence ID" value="KKN82610.1"/>
    <property type="molecule type" value="Genomic_DNA"/>
</dbReference>
<dbReference type="InterPro" id="IPR000073">
    <property type="entry name" value="AB_hydrolase_1"/>
</dbReference>
<gene>
    <name evidence="2" type="ORF">LCGC14_0307970</name>
</gene>
<comment type="caution">
    <text evidence="2">The sequence shown here is derived from an EMBL/GenBank/DDBJ whole genome shotgun (WGS) entry which is preliminary data.</text>
</comment>
<dbReference type="PANTHER" id="PTHR43433:SF5">
    <property type="entry name" value="AB HYDROLASE-1 DOMAIN-CONTAINING PROTEIN"/>
    <property type="match status" value="1"/>
</dbReference>
<organism evidence="2">
    <name type="scientific">marine sediment metagenome</name>
    <dbReference type="NCBI Taxonomy" id="412755"/>
    <lineage>
        <taxon>unclassified sequences</taxon>
        <taxon>metagenomes</taxon>
        <taxon>ecological metagenomes</taxon>
    </lineage>
</organism>
<proteinExistence type="predicted"/>
<reference evidence="2" key="1">
    <citation type="journal article" date="2015" name="Nature">
        <title>Complex archaea that bridge the gap between prokaryotes and eukaryotes.</title>
        <authorList>
            <person name="Spang A."/>
            <person name="Saw J.H."/>
            <person name="Jorgensen S.L."/>
            <person name="Zaremba-Niedzwiedzka K."/>
            <person name="Martijn J."/>
            <person name="Lind A.E."/>
            <person name="van Eijk R."/>
            <person name="Schleper C."/>
            <person name="Guy L."/>
            <person name="Ettema T.J."/>
        </authorList>
    </citation>
    <scope>NUCLEOTIDE SEQUENCE</scope>
</reference>
<dbReference type="Gene3D" id="3.40.50.1820">
    <property type="entry name" value="alpha/beta hydrolase"/>
    <property type="match status" value="1"/>
</dbReference>
<dbReference type="SUPFAM" id="SSF53474">
    <property type="entry name" value="alpha/beta-Hydrolases"/>
    <property type="match status" value="1"/>
</dbReference>
<name>A0A0F9TNA5_9ZZZZ</name>